<dbReference type="NCBIfam" id="NF033545">
    <property type="entry name" value="transpos_IS630"/>
    <property type="match status" value="1"/>
</dbReference>
<dbReference type="InterPro" id="IPR036397">
    <property type="entry name" value="RNaseH_sf"/>
</dbReference>
<dbReference type="InterPro" id="IPR038717">
    <property type="entry name" value="Tc1-like_DDE_dom"/>
</dbReference>
<reference evidence="2 3" key="1">
    <citation type="submission" date="2017-06" db="EMBL/GenBank/DDBJ databases">
        <authorList>
            <consortium name="Pathogen Informatics"/>
        </authorList>
    </citation>
    <scope>NUCLEOTIDE SEQUENCE [LARGE SCALE GENOMIC DNA]</scope>
    <source>
        <strain evidence="2 3">NCTC13788</strain>
    </source>
</reference>
<dbReference type="InterPro" id="IPR047655">
    <property type="entry name" value="Transpos_IS630-like"/>
</dbReference>
<dbReference type="GO" id="GO:0003676">
    <property type="term" value="F:nucleic acid binding"/>
    <property type="evidence" value="ECO:0007669"/>
    <property type="project" value="InterPro"/>
</dbReference>
<gene>
    <name evidence="2" type="ORF">SAMEA4412692_00024</name>
</gene>
<dbReference type="SUPFAM" id="SSF53098">
    <property type="entry name" value="Ribonuclease H-like"/>
    <property type="match status" value="1"/>
</dbReference>
<dbReference type="Proteomes" id="UP000215185">
    <property type="component" value="Chromosome 1"/>
</dbReference>
<protein>
    <submittedName>
        <fullName evidence="2">Degenerate transposase</fullName>
    </submittedName>
</protein>
<dbReference type="Gene3D" id="3.30.420.10">
    <property type="entry name" value="Ribonuclease H-like superfamily/Ribonuclease H"/>
    <property type="match status" value="1"/>
</dbReference>
<dbReference type="PANTHER" id="PTHR46564:SF1">
    <property type="entry name" value="TRANSPOSASE"/>
    <property type="match status" value="1"/>
</dbReference>
<dbReference type="KEGG" id="smen:SAMEA4412692_0024"/>
<organism evidence="2 3">
    <name type="scientific">Streptococcus merionis</name>
    <dbReference type="NCBI Taxonomy" id="400065"/>
    <lineage>
        <taxon>Bacteria</taxon>
        <taxon>Bacillati</taxon>
        <taxon>Bacillota</taxon>
        <taxon>Bacilli</taxon>
        <taxon>Lactobacillales</taxon>
        <taxon>Streptococcaceae</taxon>
        <taxon>Streptococcus</taxon>
    </lineage>
</organism>
<dbReference type="Pfam" id="PF13358">
    <property type="entry name" value="DDE_3"/>
    <property type="match status" value="1"/>
</dbReference>
<dbReference type="InterPro" id="IPR012337">
    <property type="entry name" value="RNaseH-like_sf"/>
</dbReference>
<evidence type="ECO:0000313" key="3">
    <source>
        <dbReference type="Proteomes" id="UP000215185"/>
    </source>
</evidence>
<keyword evidence="3" id="KW-1185">Reference proteome</keyword>
<dbReference type="EMBL" id="LT906439">
    <property type="protein sequence ID" value="SNU85978.1"/>
    <property type="molecule type" value="Genomic_DNA"/>
</dbReference>
<dbReference type="AlphaFoldDB" id="A0A239SMA6"/>
<feature type="domain" description="Tc1-like transposase DDE" evidence="1">
    <location>
        <begin position="25"/>
        <end position="164"/>
    </location>
</feature>
<sequence length="175" mass="20596">MSFKEQDAHKVQQYLEVLACFSNTPIVYIDETGIDTYLYRKQGRAKRGQKIFDKKSGRRFERTSLVAGQIGNQLIAPMMYKESMTSDFFVAWFEQQLIPSLREPHLVIMDNASFHPKSRLDNICIQHHHYFLPLPPYSPELNPIEQTWAVLKYHITELLRKLSSISECFEDYFKT</sequence>
<evidence type="ECO:0000259" key="1">
    <source>
        <dbReference type="Pfam" id="PF13358"/>
    </source>
</evidence>
<proteinExistence type="predicted"/>
<evidence type="ECO:0000313" key="2">
    <source>
        <dbReference type="EMBL" id="SNU85978.1"/>
    </source>
</evidence>
<dbReference type="PANTHER" id="PTHR46564">
    <property type="entry name" value="TRANSPOSASE"/>
    <property type="match status" value="1"/>
</dbReference>
<dbReference type="OrthoDB" id="2854648at2"/>
<dbReference type="RefSeq" id="WP_095114550.1">
    <property type="nucleotide sequence ID" value="NZ_LT906439.1"/>
</dbReference>
<name>A0A239SMA6_9STRE</name>
<accession>A0A239SMA6</accession>